<gene>
    <name evidence="2" type="ORF">BD289DRAFT_57503</name>
</gene>
<dbReference type="InParanoid" id="A0A2T3AI76"/>
<accession>A0A2T3AI76</accession>
<feature type="signal peptide" evidence="1">
    <location>
        <begin position="1"/>
        <end position="26"/>
    </location>
</feature>
<evidence type="ECO:0000313" key="2">
    <source>
        <dbReference type="EMBL" id="PSR99138.1"/>
    </source>
</evidence>
<dbReference type="Proteomes" id="UP000241462">
    <property type="component" value="Unassembled WGS sequence"/>
</dbReference>
<name>A0A2T3AI76_9PEZI</name>
<evidence type="ECO:0000256" key="1">
    <source>
        <dbReference type="SAM" id="SignalP"/>
    </source>
</evidence>
<sequence length="198" mass="22505">MYLQRHCTVFFFFLFLSCVSVHRCAAAEVALFVTVLLLLSLLLVTYRRIRGTGFCSIQSASGMQSIYPPTNGGKGNGNGRMQGNKHCDYTIAHKAVQKESRQKKKDNEICNIGVLFLYFLDDVYVTRMYVLWRAAFPDSLCPHVVTLLSFSIEIPCDLQAETSSRPMPSVQKSFRSRVRGMNRLFDAFTTHRLLAFLL</sequence>
<evidence type="ECO:0008006" key="4">
    <source>
        <dbReference type="Google" id="ProtNLM"/>
    </source>
</evidence>
<dbReference type="AlphaFoldDB" id="A0A2T3AI76"/>
<keyword evidence="1" id="KW-0732">Signal</keyword>
<evidence type="ECO:0000313" key="3">
    <source>
        <dbReference type="Proteomes" id="UP000241462"/>
    </source>
</evidence>
<keyword evidence="3" id="KW-1185">Reference proteome</keyword>
<organism evidence="2 3">
    <name type="scientific">Coniella lustricola</name>
    <dbReference type="NCBI Taxonomy" id="2025994"/>
    <lineage>
        <taxon>Eukaryota</taxon>
        <taxon>Fungi</taxon>
        <taxon>Dikarya</taxon>
        <taxon>Ascomycota</taxon>
        <taxon>Pezizomycotina</taxon>
        <taxon>Sordariomycetes</taxon>
        <taxon>Sordariomycetidae</taxon>
        <taxon>Diaporthales</taxon>
        <taxon>Schizoparmaceae</taxon>
        <taxon>Coniella</taxon>
    </lineage>
</organism>
<proteinExistence type="predicted"/>
<feature type="chain" id="PRO_5015393968" description="Secreted protein" evidence="1">
    <location>
        <begin position="27"/>
        <end position="198"/>
    </location>
</feature>
<reference evidence="2 3" key="1">
    <citation type="journal article" date="2018" name="Mycol. Prog.">
        <title>Coniella lustricola, a new species from submerged detritus.</title>
        <authorList>
            <person name="Raudabaugh D.B."/>
            <person name="Iturriaga T."/>
            <person name="Carver A."/>
            <person name="Mondo S."/>
            <person name="Pangilinan J."/>
            <person name="Lipzen A."/>
            <person name="He G."/>
            <person name="Amirebrahimi M."/>
            <person name="Grigoriev I.V."/>
            <person name="Miller A.N."/>
        </authorList>
    </citation>
    <scope>NUCLEOTIDE SEQUENCE [LARGE SCALE GENOMIC DNA]</scope>
    <source>
        <strain evidence="2 3">B22-T-1</strain>
    </source>
</reference>
<dbReference type="EMBL" id="KZ678386">
    <property type="protein sequence ID" value="PSR99138.1"/>
    <property type="molecule type" value="Genomic_DNA"/>
</dbReference>
<dbReference type="PROSITE" id="PS51257">
    <property type="entry name" value="PROKAR_LIPOPROTEIN"/>
    <property type="match status" value="1"/>
</dbReference>
<protein>
    <recommendedName>
        <fullName evidence="4">Secreted protein</fullName>
    </recommendedName>
</protein>